<feature type="signal peptide" evidence="1">
    <location>
        <begin position="1"/>
        <end position="26"/>
    </location>
</feature>
<name>A0AB39Y5V6_9ACTN</name>
<sequence>MRRRLLGFIAAAVLAVLGVMGPAAQAAVSDVDVETCTKGGGTSEYESATGLWTCIDGKYNGEPIK</sequence>
<reference evidence="2" key="1">
    <citation type="submission" date="2024-08" db="EMBL/GenBank/DDBJ databases">
        <authorList>
            <person name="Yu S.T."/>
        </authorList>
    </citation>
    <scope>NUCLEOTIDE SEQUENCE</scope>
    <source>
        <strain evidence="2">R33</strain>
    </source>
</reference>
<accession>A0AB39Y5V6</accession>
<gene>
    <name evidence="2" type="ORF">AB5J51_20240</name>
</gene>
<dbReference type="EMBL" id="CP165727">
    <property type="protein sequence ID" value="XDV65116.1"/>
    <property type="molecule type" value="Genomic_DNA"/>
</dbReference>
<dbReference type="RefSeq" id="WP_053787068.1">
    <property type="nucleotide sequence ID" value="NZ_CP165727.1"/>
</dbReference>
<feature type="chain" id="PRO_5044192817" evidence="1">
    <location>
        <begin position="27"/>
        <end position="65"/>
    </location>
</feature>
<protein>
    <submittedName>
        <fullName evidence="2">Uncharacterized protein</fullName>
    </submittedName>
</protein>
<evidence type="ECO:0000313" key="2">
    <source>
        <dbReference type="EMBL" id="XDV65116.1"/>
    </source>
</evidence>
<organism evidence="2">
    <name type="scientific">Streptomyces sp. R33</name>
    <dbReference type="NCBI Taxonomy" id="3238629"/>
    <lineage>
        <taxon>Bacteria</taxon>
        <taxon>Bacillati</taxon>
        <taxon>Actinomycetota</taxon>
        <taxon>Actinomycetes</taxon>
        <taxon>Kitasatosporales</taxon>
        <taxon>Streptomycetaceae</taxon>
        <taxon>Streptomyces</taxon>
    </lineage>
</organism>
<keyword evidence="1" id="KW-0732">Signal</keyword>
<evidence type="ECO:0000256" key="1">
    <source>
        <dbReference type="SAM" id="SignalP"/>
    </source>
</evidence>
<dbReference type="AlphaFoldDB" id="A0AB39Y5V6"/>
<proteinExistence type="predicted"/>